<evidence type="ECO:0000256" key="1">
    <source>
        <dbReference type="ARBA" id="ARBA00004651"/>
    </source>
</evidence>
<dbReference type="GO" id="GO:0005886">
    <property type="term" value="C:plasma membrane"/>
    <property type="evidence" value="ECO:0007669"/>
    <property type="project" value="UniProtKB-SubCell"/>
</dbReference>
<evidence type="ECO:0000313" key="10">
    <source>
        <dbReference type="Proteomes" id="UP000095300"/>
    </source>
</evidence>
<dbReference type="GO" id="GO:0030425">
    <property type="term" value="C:dendrite"/>
    <property type="evidence" value="ECO:0007669"/>
    <property type="project" value="TreeGrafter"/>
</dbReference>
<feature type="transmembrane region" description="Helical" evidence="8">
    <location>
        <begin position="297"/>
        <end position="320"/>
    </location>
</feature>
<feature type="transmembrane region" description="Helical" evidence="8">
    <location>
        <begin position="137"/>
        <end position="157"/>
    </location>
</feature>
<evidence type="ECO:0000256" key="8">
    <source>
        <dbReference type="RuleBase" id="RU363108"/>
    </source>
</evidence>
<dbReference type="GO" id="GO:0030424">
    <property type="term" value="C:axon"/>
    <property type="evidence" value="ECO:0007669"/>
    <property type="project" value="TreeGrafter"/>
</dbReference>
<organism evidence="9 10">
    <name type="scientific">Stomoxys calcitrans</name>
    <name type="common">Stable fly</name>
    <name type="synonym">Conops calcitrans</name>
    <dbReference type="NCBI Taxonomy" id="35570"/>
    <lineage>
        <taxon>Eukaryota</taxon>
        <taxon>Metazoa</taxon>
        <taxon>Ecdysozoa</taxon>
        <taxon>Arthropoda</taxon>
        <taxon>Hexapoda</taxon>
        <taxon>Insecta</taxon>
        <taxon>Pterygota</taxon>
        <taxon>Neoptera</taxon>
        <taxon>Endopterygota</taxon>
        <taxon>Diptera</taxon>
        <taxon>Brachycera</taxon>
        <taxon>Muscomorpha</taxon>
        <taxon>Muscoidea</taxon>
        <taxon>Muscidae</taxon>
        <taxon>Stomoxys</taxon>
    </lineage>
</organism>
<dbReference type="PANTHER" id="PTHR21143:SF133">
    <property type="entry name" value="GUSTATORY AND PHEROMONE RECEPTOR 32A-RELATED"/>
    <property type="match status" value="1"/>
</dbReference>
<keyword evidence="4 8" id="KW-1133">Transmembrane helix</keyword>
<keyword evidence="6 8" id="KW-0675">Receptor</keyword>
<keyword evidence="10" id="KW-1185">Reference proteome</keyword>
<feature type="transmembrane region" description="Helical" evidence="8">
    <location>
        <begin position="47"/>
        <end position="68"/>
    </location>
</feature>
<evidence type="ECO:0000256" key="5">
    <source>
        <dbReference type="ARBA" id="ARBA00023136"/>
    </source>
</evidence>
<comment type="similarity">
    <text evidence="8">Belongs to the insect chemoreceptor superfamily. Gustatory receptor (GR) family.</text>
</comment>
<accession>A0A2Y9D4D2</accession>
<feature type="transmembrane region" description="Helical" evidence="8">
    <location>
        <begin position="74"/>
        <end position="94"/>
    </location>
</feature>
<evidence type="ECO:0000313" key="9">
    <source>
        <dbReference type="EnsemblMetazoa" id="SCAU008467-PB"/>
    </source>
</evidence>
<dbReference type="InterPro" id="IPR013604">
    <property type="entry name" value="7TM_chemorcpt"/>
</dbReference>
<protein>
    <recommendedName>
        <fullName evidence="8">Gustatory receptor</fullName>
    </recommendedName>
</protein>
<name>A0A2Y9D4D2_STOCA</name>
<feature type="transmembrane region" description="Helical" evidence="8">
    <location>
        <begin position="16"/>
        <end position="35"/>
    </location>
</feature>
<sequence>MFLRKVVSKVMRSEGALYKTTMLLSYFIQAIFALIPITKICMIYEMFIILWVIAIIGMSYEAISQYFIQNESGLNSLISSILFMAHVVGHLAVLMESWKMRKYRIPLFEKFVYLEKTMEDNFKVSLSSWWKSLNNRVVAFIWIFISMLIFAHGLIIWTTFNVESNAGSLYLYSLQSFLALQFKTFEFLIAIIHINYHAQRMRELINEIGERNLERIFGNVIVGEEKIIKVYSPRQEQEDEGHIGIYKTAYNELYATICLINAAYGWSLLTLTAVYFIDFVCNTFWILVALLDVNRNYYVLLQNGCFALLAFMLLSFMCWYCDKADYESRYIGCFISKLVKQPLGNKRYNDLVSEFSIQTLHQRFIITAKEFFTLNLGLLGSMVAAIVTYLVILIQFMFTEKNNRQRIHEAKMLETTTSMAIIALQNVTGFNDKYPTVADNLNDIARAVNHTVLANIKN</sequence>
<keyword evidence="2 8" id="KW-1003">Cell membrane</keyword>
<dbReference type="GO" id="GO:0007635">
    <property type="term" value="P:chemosensory behavior"/>
    <property type="evidence" value="ECO:0007669"/>
    <property type="project" value="TreeGrafter"/>
</dbReference>
<evidence type="ECO:0000256" key="4">
    <source>
        <dbReference type="ARBA" id="ARBA00022989"/>
    </source>
</evidence>
<feature type="transmembrane region" description="Helical" evidence="8">
    <location>
        <begin position="253"/>
        <end position="277"/>
    </location>
</feature>
<feature type="transmembrane region" description="Helical" evidence="8">
    <location>
        <begin position="169"/>
        <end position="192"/>
    </location>
</feature>
<dbReference type="EnsemblMetazoa" id="SCAU008467-RB">
    <property type="protein sequence ID" value="SCAU008467-PB"/>
    <property type="gene ID" value="SCAU008467"/>
</dbReference>
<keyword evidence="3 8" id="KW-0812">Transmembrane</keyword>
<comment type="caution">
    <text evidence="8">Lacks conserved residue(s) required for the propagation of feature annotation.</text>
</comment>
<evidence type="ECO:0000256" key="7">
    <source>
        <dbReference type="ARBA" id="ARBA00023224"/>
    </source>
</evidence>
<dbReference type="PANTHER" id="PTHR21143">
    <property type="entry name" value="INVERTEBRATE GUSTATORY RECEPTOR"/>
    <property type="match status" value="1"/>
</dbReference>
<evidence type="ECO:0000256" key="6">
    <source>
        <dbReference type="ARBA" id="ARBA00023170"/>
    </source>
</evidence>
<dbReference type="Proteomes" id="UP000095300">
    <property type="component" value="Unassembled WGS sequence"/>
</dbReference>
<keyword evidence="7 8" id="KW-0807">Transducer</keyword>
<dbReference type="VEuPathDB" id="VectorBase:SCAU008467"/>
<comment type="function">
    <text evidence="8">Gustatory receptor which mediates acceptance or avoidance behavior, depending on its substrates.</text>
</comment>
<reference evidence="9" key="1">
    <citation type="submission" date="2020-05" db="UniProtKB">
        <authorList>
            <consortium name="EnsemblMetazoa"/>
        </authorList>
    </citation>
    <scope>IDENTIFICATION</scope>
    <source>
        <strain evidence="9">USDA</strain>
    </source>
</reference>
<dbReference type="GO" id="GO:0050909">
    <property type="term" value="P:sensory perception of taste"/>
    <property type="evidence" value="ECO:0007669"/>
    <property type="project" value="InterPro"/>
</dbReference>
<evidence type="ECO:0000256" key="3">
    <source>
        <dbReference type="ARBA" id="ARBA00022692"/>
    </source>
</evidence>
<feature type="transmembrane region" description="Helical" evidence="8">
    <location>
        <begin position="371"/>
        <end position="398"/>
    </location>
</feature>
<dbReference type="GO" id="GO:0008049">
    <property type="term" value="P:male courtship behavior"/>
    <property type="evidence" value="ECO:0007669"/>
    <property type="project" value="TreeGrafter"/>
</dbReference>
<dbReference type="AlphaFoldDB" id="A0A2Y9D4D2"/>
<comment type="subcellular location">
    <subcellularLocation>
        <location evidence="1 8">Cell membrane</location>
        <topology evidence="1 8">Multi-pass membrane protein</topology>
    </subcellularLocation>
</comment>
<dbReference type="GO" id="GO:0043025">
    <property type="term" value="C:neuronal cell body"/>
    <property type="evidence" value="ECO:0007669"/>
    <property type="project" value="TreeGrafter"/>
</dbReference>
<dbReference type="Pfam" id="PF08395">
    <property type="entry name" value="7tm_7"/>
    <property type="match status" value="1"/>
</dbReference>
<keyword evidence="5 8" id="KW-0472">Membrane</keyword>
<dbReference type="GO" id="GO:0007165">
    <property type="term" value="P:signal transduction"/>
    <property type="evidence" value="ECO:0007669"/>
    <property type="project" value="UniProtKB-KW"/>
</dbReference>
<proteinExistence type="inferred from homology"/>
<evidence type="ECO:0000256" key="2">
    <source>
        <dbReference type="ARBA" id="ARBA00022475"/>
    </source>
</evidence>